<comment type="subcellular location">
    <subcellularLocation>
        <location evidence="1">Golgi apparatus</location>
    </subcellularLocation>
</comment>
<dbReference type="Pfam" id="PF12329">
    <property type="entry name" value="TMF_DNA_bd"/>
    <property type="match status" value="1"/>
</dbReference>
<feature type="compositionally biased region" description="Polar residues" evidence="5">
    <location>
        <begin position="92"/>
        <end position="108"/>
    </location>
</feature>
<dbReference type="AlphaFoldDB" id="A0A8H3FT94"/>
<feature type="compositionally biased region" description="Basic and acidic residues" evidence="5">
    <location>
        <begin position="74"/>
        <end position="84"/>
    </location>
</feature>
<dbReference type="GO" id="GO:0005783">
    <property type="term" value="C:endoplasmic reticulum"/>
    <property type="evidence" value="ECO:0007669"/>
    <property type="project" value="TreeGrafter"/>
</dbReference>
<protein>
    <recommendedName>
        <fullName evidence="6">TATA element modulatory factor 1 TATA binding domain-containing protein</fullName>
    </recommendedName>
</protein>
<gene>
    <name evidence="7" type="ORF">GOMPHAMPRED_005664</name>
</gene>
<evidence type="ECO:0000313" key="8">
    <source>
        <dbReference type="Proteomes" id="UP000664169"/>
    </source>
</evidence>
<dbReference type="Proteomes" id="UP000664169">
    <property type="component" value="Unassembled WGS sequence"/>
</dbReference>
<evidence type="ECO:0000256" key="3">
    <source>
        <dbReference type="ARBA" id="ARBA00023054"/>
    </source>
</evidence>
<dbReference type="PANTHER" id="PTHR46515:SF1">
    <property type="entry name" value="TATA ELEMENT MODULATORY FACTOR"/>
    <property type="match status" value="1"/>
</dbReference>
<organism evidence="7 8">
    <name type="scientific">Gomphillus americanus</name>
    <dbReference type="NCBI Taxonomy" id="1940652"/>
    <lineage>
        <taxon>Eukaryota</taxon>
        <taxon>Fungi</taxon>
        <taxon>Dikarya</taxon>
        <taxon>Ascomycota</taxon>
        <taxon>Pezizomycotina</taxon>
        <taxon>Lecanoromycetes</taxon>
        <taxon>OSLEUM clade</taxon>
        <taxon>Ostropomycetidae</taxon>
        <taxon>Ostropales</taxon>
        <taxon>Graphidaceae</taxon>
        <taxon>Gomphilloideae</taxon>
        <taxon>Gomphillus</taxon>
    </lineage>
</organism>
<dbReference type="GO" id="GO:0005794">
    <property type="term" value="C:Golgi apparatus"/>
    <property type="evidence" value="ECO:0007669"/>
    <property type="project" value="UniProtKB-SubCell"/>
</dbReference>
<keyword evidence="8" id="KW-1185">Reference proteome</keyword>
<reference evidence="7" key="1">
    <citation type="submission" date="2021-03" db="EMBL/GenBank/DDBJ databases">
        <authorList>
            <person name="Tagirdzhanova G."/>
        </authorList>
    </citation>
    <scope>NUCLEOTIDE SEQUENCE</scope>
</reference>
<keyword evidence="3 4" id="KW-0175">Coiled coil</keyword>
<dbReference type="PANTHER" id="PTHR46515">
    <property type="entry name" value="TATA ELEMENT MODULATORY FACTOR TMF1"/>
    <property type="match status" value="1"/>
</dbReference>
<dbReference type="Gene3D" id="6.10.250.1080">
    <property type="match status" value="1"/>
</dbReference>
<evidence type="ECO:0000256" key="5">
    <source>
        <dbReference type="SAM" id="MobiDB-lite"/>
    </source>
</evidence>
<evidence type="ECO:0000256" key="2">
    <source>
        <dbReference type="ARBA" id="ARBA00023034"/>
    </source>
</evidence>
<evidence type="ECO:0000259" key="6">
    <source>
        <dbReference type="Pfam" id="PF12325"/>
    </source>
</evidence>
<feature type="region of interest" description="Disordered" evidence="5">
    <location>
        <begin position="677"/>
        <end position="696"/>
    </location>
</feature>
<dbReference type="InterPro" id="IPR022091">
    <property type="entry name" value="TMF_TATA-bd"/>
</dbReference>
<evidence type="ECO:0000256" key="1">
    <source>
        <dbReference type="ARBA" id="ARBA00004555"/>
    </source>
</evidence>
<dbReference type="OrthoDB" id="74178at2759"/>
<feature type="coiled-coil region" evidence="4">
    <location>
        <begin position="193"/>
        <end position="227"/>
    </location>
</feature>
<dbReference type="InterPro" id="IPR022092">
    <property type="entry name" value="TMF_DNA-bd"/>
</dbReference>
<feature type="coiled-coil region" evidence="4">
    <location>
        <begin position="290"/>
        <end position="436"/>
    </location>
</feature>
<dbReference type="InterPro" id="IPR052602">
    <property type="entry name" value="Growth_transcription_reg"/>
</dbReference>
<comment type="caution">
    <text evidence="7">The sequence shown here is derived from an EMBL/GenBank/DDBJ whole genome shotgun (WGS) entry which is preliminary data.</text>
</comment>
<accession>A0A8H3FT94</accession>
<name>A0A8H3FT94_9LECA</name>
<feature type="region of interest" description="Disordered" evidence="5">
    <location>
        <begin position="572"/>
        <end position="656"/>
    </location>
</feature>
<proteinExistence type="predicted"/>
<evidence type="ECO:0000256" key="4">
    <source>
        <dbReference type="SAM" id="Coils"/>
    </source>
</evidence>
<feature type="coiled-coil region" evidence="4">
    <location>
        <begin position="706"/>
        <end position="771"/>
    </location>
</feature>
<dbReference type="Pfam" id="PF12325">
    <property type="entry name" value="TMF_TATA_bd"/>
    <property type="match status" value="1"/>
</dbReference>
<feature type="domain" description="TATA element modulatory factor 1 TATA binding" evidence="6">
    <location>
        <begin position="693"/>
        <end position="805"/>
    </location>
</feature>
<sequence>MASKAKAGTKWGSFFEKAVAGVESRLDTILGEDDVSSKQEKQTSALDSQLEKPDSALNSDSMQIPDSVLTLPNKRPDRLQERLAKAIGGRNSPVSGSVTPSLASTSPRASLDRDSTREGPFVSENAGTNIPSDITGPAAEVSVTDDGVPTVDIQLRRLDADLEESTNIESEPFKDVSADTVEASRSGCLELAETQNNQDIDEYLEQIESLRAKLQFLTQQAASEARERANKADSSVLHRQLAEKDEKIALLLQEGSKLSQNEMKLMTIIKSLRSKSADDQKQIIKAKEIEEQTDKSIKNLQEKLRIAEASGKDDSKQMVILEKVKKDLENARNDAQAKTRAISELQGQLTQKAIEGQKIEIVRKELEAEKNTNRGLQEEVSNARLERSLLEDRQKAQIKALESKFDREAQNAKSTELDLRREIQILESRLESYRTRAEENSTDVKADVQAKLVRQIETLQNSYSVASENWRGIESSLMARIAAFEKDQAEAQKKESDLRRKLREANSKNKEMESNLEIYRSQLGDMEEKLSSEIEKRKQTISALAKAETELKTAQEGFKSTKEIMESRLEKLESEKHSAIQESLSLRPRAQSPQVKSAFEPSISSSRRYPQSLGLSIPNGLGPSDRTHSRRPSAQPSPGYMPPRQDSVVSLPQSMRNSIPPTPVINEIDYDDDDFFANTPATPPERTVHDMVSTSTAGAGPSVQLVERMSAAVRRLESEKQASKDELERLSVQRDEARNQVVGLMQELEEKKQAENKTASLEQEIVGLNDKLQTTLEMLGEKSELVEELRADITDMKEIYRATLESTVK</sequence>
<feature type="compositionally biased region" description="Polar residues" evidence="5">
    <location>
        <begin position="647"/>
        <end position="656"/>
    </location>
</feature>
<feature type="region of interest" description="Disordered" evidence="5">
    <location>
        <begin position="30"/>
        <end position="143"/>
    </location>
</feature>
<dbReference type="EMBL" id="CAJPDQ010000035">
    <property type="protein sequence ID" value="CAF9930468.1"/>
    <property type="molecule type" value="Genomic_DNA"/>
</dbReference>
<evidence type="ECO:0000313" key="7">
    <source>
        <dbReference type="EMBL" id="CAF9930468.1"/>
    </source>
</evidence>
<keyword evidence="2" id="KW-0333">Golgi apparatus</keyword>